<evidence type="ECO:0000256" key="2">
    <source>
        <dbReference type="ARBA" id="ARBA00022598"/>
    </source>
</evidence>
<evidence type="ECO:0000313" key="9">
    <source>
        <dbReference type="Proteomes" id="UP001217089"/>
    </source>
</evidence>
<dbReference type="InterPro" id="IPR042099">
    <property type="entry name" value="ANL_N_sf"/>
</dbReference>
<name>A0ABQ9EG85_TEGGR</name>
<dbReference type="Proteomes" id="UP001217089">
    <property type="component" value="Unassembled WGS sequence"/>
</dbReference>
<dbReference type="PANTHER" id="PTHR43107">
    <property type="entry name" value="LONG-CHAIN FATTY ACID TRANSPORT PROTEIN"/>
    <property type="match status" value="1"/>
</dbReference>
<evidence type="ECO:0000256" key="5">
    <source>
        <dbReference type="ARBA" id="ARBA00048666"/>
    </source>
</evidence>
<dbReference type="PANTHER" id="PTHR43107:SF22">
    <property type="entry name" value="VERY LONG-CHAIN ACYL-COA SYNTHETASE"/>
    <property type="match status" value="1"/>
</dbReference>
<dbReference type="EMBL" id="JARBDR010000903">
    <property type="protein sequence ID" value="KAJ8304220.1"/>
    <property type="molecule type" value="Genomic_DNA"/>
</dbReference>
<proteinExistence type="inferred from homology"/>
<feature type="transmembrane region" description="Helical" evidence="6">
    <location>
        <begin position="7"/>
        <end position="28"/>
    </location>
</feature>
<reference evidence="8 9" key="1">
    <citation type="submission" date="2022-12" db="EMBL/GenBank/DDBJ databases">
        <title>Chromosome-level genome of Tegillarca granosa.</title>
        <authorList>
            <person name="Kim J."/>
        </authorList>
    </citation>
    <scope>NUCLEOTIDE SEQUENCE [LARGE SCALE GENOMIC DNA]</scope>
    <source>
        <strain evidence="8">Teg-2019</strain>
        <tissue evidence="8">Adductor muscle</tissue>
    </source>
</reference>
<dbReference type="Gene3D" id="3.40.50.12780">
    <property type="entry name" value="N-terminal domain of ligase-like"/>
    <property type="match status" value="1"/>
</dbReference>
<keyword evidence="2" id="KW-0436">Ligase</keyword>
<evidence type="ECO:0000256" key="4">
    <source>
        <dbReference type="ARBA" id="ARBA00041297"/>
    </source>
</evidence>
<dbReference type="InterPro" id="IPR000873">
    <property type="entry name" value="AMP-dep_synth/lig_dom"/>
</dbReference>
<feature type="domain" description="AMP-dependent synthetase/ligase" evidence="7">
    <location>
        <begin position="60"/>
        <end position="157"/>
    </location>
</feature>
<keyword evidence="6" id="KW-0472">Membrane</keyword>
<dbReference type="SUPFAM" id="SSF56801">
    <property type="entry name" value="Acetyl-CoA synthetase-like"/>
    <property type="match status" value="1"/>
</dbReference>
<protein>
    <recommendedName>
        <fullName evidence="4">Long-chain-fatty-acid--CoA ligase</fullName>
    </recommendedName>
</protein>
<evidence type="ECO:0000313" key="8">
    <source>
        <dbReference type="EMBL" id="KAJ8304220.1"/>
    </source>
</evidence>
<comment type="caution">
    <text evidence="8">The sequence shown here is derived from an EMBL/GenBank/DDBJ whole genome shotgun (WGS) entry which is preliminary data.</text>
</comment>
<gene>
    <name evidence="8" type="ORF">KUTeg_017803</name>
</gene>
<accession>A0ABQ9EG85</accession>
<keyword evidence="6" id="KW-1133">Transmembrane helix</keyword>
<organism evidence="8 9">
    <name type="scientific">Tegillarca granosa</name>
    <name type="common">Malaysian cockle</name>
    <name type="synonym">Anadara granosa</name>
    <dbReference type="NCBI Taxonomy" id="220873"/>
    <lineage>
        <taxon>Eukaryota</taxon>
        <taxon>Metazoa</taxon>
        <taxon>Spiralia</taxon>
        <taxon>Lophotrochozoa</taxon>
        <taxon>Mollusca</taxon>
        <taxon>Bivalvia</taxon>
        <taxon>Autobranchia</taxon>
        <taxon>Pteriomorphia</taxon>
        <taxon>Arcoida</taxon>
        <taxon>Arcoidea</taxon>
        <taxon>Arcidae</taxon>
        <taxon>Tegillarca</taxon>
    </lineage>
</organism>
<dbReference type="Pfam" id="PF00501">
    <property type="entry name" value="AMP-binding"/>
    <property type="match status" value="1"/>
</dbReference>
<evidence type="ECO:0000259" key="7">
    <source>
        <dbReference type="Pfam" id="PF00501"/>
    </source>
</evidence>
<keyword evidence="6" id="KW-0812">Transmembrane</keyword>
<evidence type="ECO:0000256" key="1">
    <source>
        <dbReference type="ARBA" id="ARBA00006432"/>
    </source>
</evidence>
<comment type="catalytic activity">
    <reaction evidence="5">
        <text>tetracosanoate + ATP + CoA = tetracosanoyl-CoA + AMP + diphosphate</text>
        <dbReference type="Rhea" id="RHEA:33639"/>
        <dbReference type="ChEBI" id="CHEBI:30616"/>
        <dbReference type="ChEBI" id="CHEBI:31014"/>
        <dbReference type="ChEBI" id="CHEBI:33019"/>
        <dbReference type="ChEBI" id="CHEBI:57287"/>
        <dbReference type="ChEBI" id="CHEBI:65052"/>
        <dbReference type="ChEBI" id="CHEBI:456215"/>
    </reaction>
    <physiologicalReaction direction="left-to-right" evidence="5">
        <dbReference type="Rhea" id="RHEA:33640"/>
    </physiologicalReaction>
</comment>
<comment type="catalytic activity">
    <reaction evidence="3">
        <text>a very long-chain fatty acid + ATP + CoA = a very long-chain fatty acyl-CoA + AMP + diphosphate</text>
        <dbReference type="Rhea" id="RHEA:54536"/>
        <dbReference type="ChEBI" id="CHEBI:30616"/>
        <dbReference type="ChEBI" id="CHEBI:33019"/>
        <dbReference type="ChEBI" id="CHEBI:57287"/>
        <dbReference type="ChEBI" id="CHEBI:58950"/>
        <dbReference type="ChEBI" id="CHEBI:138261"/>
        <dbReference type="ChEBI" id="CHEBI:456215"/>
    </reaction>
    <physiologicalReaction direction="left-to-right" evidence="3">
        <dbReference type="Rhea" id="RHEA:54537"/>
    </physiologicalReaction>
</comment>
<evidence type="ECO:0000256" key="3">
    <source>
        <dbReference type="ARBA" id="ARBA00036527"/>
    </source>
</evidence>
<evidence type="ECO:0000256" key="6">
    <source>
        <dbReference type="SAM" id="Phobius"/>
    </source>
</evidence>
<sequence length="172" mass="19148">MSANNKYLYGLAAGGLGIATWRTLFPWLTKDEFNFMRGLVKTAIAIGPSIRRRLLLIDKFEEQAAKTPHKAFVIFEDKIYSYEFVNEMANRVASLASTWNLKTGDTVAIMISNEPAFIWTFLGLQKIGLVSTLINFHMTSGPLAHCLNSSGSKVLILGNVPSNSLYKDIKDK</sequence>
<keyword evidence="9" id="KW-1185">Reference proteome</keyword>
<comment type="similarity">
    <text evidence="1">Belongs to the ATP-dependent AMP-binding enzyme family.</text>
</comment>